<dbReference type="AlphaFoldDB" id="A0A1M2W0Z4"/>
<dbReference type="STRING" id="154538.A0A1M2W0Z4"/>
<reference evidence="1 2" key="1">
    <citation type="submission" date="2016-10" db="EMBL/GenBank/DDBJ databases">
        <title>Genome sequence of the basidiomycete white-rot fungus Trametes pubescens.</title>
        <authorList>
            <person name="Makela M.R."/>
            <person name="Granchi Z."/>
            <person name="Peng M."/>
            <person name="De Vries R.P."/>
            <person name="Grigoriev I."/>
            <person name="Riley R."/>
            <person name="Hilden K."/>
        </authorList>
    </citation>
    <scope>NUCLEOTIDE SEQUENCE [LARGE SCALE GENOMIC DNA]</scope>
    <source>
        <strain evidence="1 2">FBCC735</strain>
    </source>
</reference>
<dbReference type="SUPFAM" id="SSF52047">
    <property type="entry name" value="RNI-like"/>
    <property type="match status" value="1"/>
</dbReference>
<evidence type="ECO:0000313" key="2">
    <source>
        <dbReference type="Proteomes" id="UP000184267"/>
    </source>
</evidence>
<organism evidence="1 2">
    <name type="scientific">Trametes pubescens</name>
    <name type="common">White-rot fungus</name>
    <dbReference type="NCBI Taxonomy" id="154538"/>
    <lineage>
        <taxon>Eukaryota</taxon>
        <taxon>Fungi</taxon>
        <taxon>Dikarya</taxon>
        <taxon>Basidiomycota</taxon>
        <taxon>Agaricomycotina</taxon>
        <taxon>Agaricomycetes</taxon>
        <taxon>Polyporales</taxon>
        <taxon>Polyporaceae</taxon>
        <taxon>Trametes</taxon>
    </lineage>
</organism>
<proteinExistence type="predicted"/>
<dbReference type="OrthoDB" id="2798901at2759"/>
<evidence type="ECO:0000313" key="1">
    <source>
        <dbReference type="EMBL" id="OJT13450.1"/>
    </source>
</evidence>
<dbReference type="OMA" id="PRMAVHI"/>
<sequence>MPRSRMEMAINIIEIYEGIIDAVWPDYATLLQCALTCHRWLPRSRYNLFRRPTLGSMEQLHLFFQALRYTPVLSGPYSADVVEKLTLVAVSGVWPTFKYSACALLAGRLPYLKELHIGRPYLWRHLDYDRSQLDLSPRMAVHIGTFPTLKHLALSNVEITSFMALARVIVALPNLSVLGICGVFWKRPGQMAHNFPFVRRGWLKLEDVTVVGRWSLMPGISSIFSAANPQTMKALVVNSDASDTEDSTLGVVDCSHPVGSRINVRTIHALLNNLPPALHLHRFVVDFTYAQYDSRQLILNSVAAMGAIVRDPPDCLYHLEICVSDWDETASWWRAEIVSLFSIAVRARGLLQVVVTLPHAECEFKVLLRRLNRMPG</sequence>
<name>A0A1M2W0Z4_TRAPU</name>
<dbReference type="Proteomes" id="UP000184267">
    <property type="component" value="Unassembled WGS sequence"/>
</dbReference>
<accession>A0A1M2W0Z4</accession>
<gene>
    <name evidence="1" type="ORF">TRAPUB_9980</name>
</gene>
<protein>
    <recommendedName>
        <fullName evidence="3">F-box domain-containing protein</fullName>
    </recommendedName>
</protein>
<evidence type="ECO:0008006" key="3">
    <source>
        <dbReference type="Google" id="ProtNLM"/>
    </source>
</evidence>
<comment type="caution">
    <text evidence="1">The sequence shown here is derived from an EMBL/GenBank/DDBJ whole genome shotgun (WGS) entry which is preliminary data.</text>
</comment>
<keyword evidence="2" id="KW-1185">Reference proteome</keyword>
<dbReference type="EMBL" id="MNAD01000406">
    <property type="protein sequence ID" value="OJT13450.1"/>
    <property type="molecule type" value="Genomic_DNA"/>
</dbReference>